<sequence>MGQKQSKGAQGESLARQLAVYEYWFKAFSEHDPQEALAKSGRLWFGMEDGKPVSAEEKKAIDKDIKDNFGEDLQKFKRGEYDEWPETAKGVTSCCILGDQMSRNMFRGEAEAFAQDEKVRGIVKDALQHGMDVDQPFYVRTFWYMPFMHSEDLEDQKRVLEFYETQAGCLPDGWQKTQATNGLQFAKSHHDVIERFGRFPHRNEVLGRESTPEEIEYLKTADRWGQ</sequence>
<organism evidence="1 2">
    <name type="scientific">Hondaea fermentalgiana</name>
    <dbReference type="NCBI Taxonomy" id="2315210"/>
    <lineage>
        <taxon>Eukaryota</taxon>
        <taxon>Sar</taxon>
        <taxon>Stramenopiles</taxon>
        <taxon>Bigyra</taxon>
        <taxon>Labyrinthulomycetes</taxon>
        <taxon>Thraustochytrida</taxon>
        <taxon>Thraustochytriidae</taxon>
        <taxon>Hondaea</taxon>
    </lineage>
</organism>
<name>A0A2R5GUB4_9STRA</name>
<dbReference type="Proteomes" id="UP000241890">
    <property type="component" value="Unassembled WGS sequence"/>
</dbReference>
<dbReference type="EMBL" id="BEYU01000196">
    <property type="protein sequence ID" value="GBG34452.1"/>
    <property type="molecule type" value="Genomic_DNA"/>
</dbReference>
<dbReference type="OrthoDB" id="414698at2759"/>
<evidence type="ECO:0000313" key="2">
    <source>
        <dbReference type="Proteomes" id="UP000241890"/>
    </source>
</evidence>
<dbReference type="Gene3D" id="1.20.58.320">
    <property type="entry name" value="TPR-like"/>
    <property type="match status" value="1"/>
</dbReference>
<dbReference type="SUPFAM" id="SSF48452">
    <property type="entry name" value="TPR-like"/>
    <property type="match status" value="1"/>
</dbReference>
<protein>
    <recommendedName>
        <fullName evidence="3">DUF924-domain-containing protein</fullName>
    </recommendedName>
</protein>
<dbReference type="Gene3D" id="1.25.40.10">
    <property type="entry name" value="Tetratricopeptide repeat domain"/>
    <property type="match status" value="1"/>
</dbReference>
<dbReference type="InterPro" id="IPR010323">
    <property type="entry name" value="DUF924"/>
</dbReference>
<evidence type="ECO:0000313" key="1">
    <source>
        <dbReference type="EMBL" id="GBG34452.1"/>
    </source>
</evidence>
<comment type="caution">
    <text evidence="1">The sequence shown here is derived from an EMBL/GenBank/DDBJ whole genome shotgun (WGS) entry which is preliminary data.</text>
</comment>
<evidence type="ECO:0008006" key="3">
    <source>
        <dbReference type="Google" id="ProtNLM"/>
    </source>
</evidence>
<accession>A0A2R5GUB4</accession>
<proteinExistence type="predicted"/>
<reference evidence="1 2" key="1">
    <citation type="submission" date="2017-12" db="EMBL/GenBank/DDBJ databases">
        <title>Sequencing, de novo assembly and annotation of complete genome of a new Thraustochytrid species, strain FCC1311.</title>
        <authorList>
            <person name="Sedici K."/>
            <person name="Godart F."/>
            <person name="Aiese Cigliano R."/>
            <person name="Sanseverino W."/>
            <person name="Barakat M."/>
            <person name="Ortet P."/>
            <person name="Marechal E."/>
            <person name="Cagnac O."/>
            <person name="Amato A."/>
        </authorList>
    </citation>
    <scope>NUCLEOTIDE SEQUENCE [LARGE SCALE GENOMIC DNA]</scope>
</reference>
<dbReference type="InParanoid" id="A0A2R5GUB4"/>
<dbReference type="AlphaFoldDB" id="A0A2R5GUB4"/>
<keyword evidence="2" id="KW-1185">Reference proteome</keyword>
<dbReference type="InterPro" id="IPR011990">
    <property type="entry name" value="TPR-like_helical_dom_sf"/>
</dbReference>
<gene>
    <name evidence="1" type="ORF">FCC1311_106762</name>
</gene>
<dbReference type="Pfam" id="PF06041">
    <property type="entry name" value="DUF924"/>
    <property type="match status" value="1"/>
</dbReference>